<dbReference type="EMBL" id="JACBAE010001351">
    <property type="protein sequence ID" value="KAF7162624.1"/>
    <property type="molecule type" value="Genomic_DNA"/>
</dbReference>
<dbReference type="Proteomes" id="UP000654922">
    <property type="component" value="Unassembled WGS sequence"/>
</dbReference>
<accession>A0A8H6PYN7</accession>
<sequence length="488" mass="54258">MIHPSTTSYGLPLFSSFIIHSPLSLISLISSYQNNPPLLTWEDRKPDSNVLSLVIFSSFSHFLASAAVQRSLFQSVPRALDYSYNISRYQSSLKAKSTDINMSTLKKELNRPKKRTLVRWDSDLDELLLLTVQSVCNAKNVKIPWADVASTMGHNVTEGAIVQHLSKLRSRRVDADKPVPPPLRRGGIGAPNKSSKASAAYLRGGTRRRMRNARESDSAADPSDLAQYTDISSDEEYVVRRHSKAQRDAAHRKSSRVQSKEDHQVQPQSASDQDADGSPIGSEDLVVSGAQFLEYPNHRQSQNRSPSRLRKRSKVVVLRYRRGAQPEGEKPVKVESPEHTTVSSFDPHNQSLLDQQLYQDLHGTDKSNAMGAADTHSMSGNYLSAGRSNMVIPSIPNPNSNFLDFASSQGLHMNAYQNFYPSSQNEQLGFVPNNLNDLNTHQSEQMGIAPGEQNMYFDDLFQYIHANDGHKDNNGANFAGPGAMDPFF</sequence>
<organism evidence="2 3">
    <name type="scientific">Aspergillus felis</name>
    <dbReference type="NCBI Taxonomy" id="1287682"/>
    <lineage>
        <taxon>Eukaryota</taxon>
        <taxon>Fungi</taxon>
        <taxon>Dikarya</taxon>
        <taxon>Ascomycota</taxon>
        <taxon>Pezizomycotina</taxon>
        <taxon>Eurotiomycetes</taxon>
        <taxon>Eurotiomycetidae</taxon>
        <taxon>Eurotiales</taxon>
        <taxon>Aspergillaceae</taxon>
        <taxon>Aspergillus</taxon>
        <taxon>Aspergillus subgen. Fumigati</taxon>
    </lineage>
</organism>
<comment type="caution">
    <text evidence="2">The sequence shown here is derived from an EMBL/GenBank/DDBJ whole genome shotgun (WGS) entry which is preliminary data.</text>
</comment>
<evidence type="ECO:0008006" key="4">
    <source>
        <dbReference type="Google" id="ProtNLM"/>
    </source>
</evidence>
<reference evidence="2" key="1">
    <citation type="submission" date="2020-06" db="EMBL/GenBank/DDBJ databases">
        <title>Draft genome sequences of strains closely related to Aspergillus parafelis and Aspergillus hiratsukae.</title>
        <authorList>
            <person name="Dos Santos R.A.C."/>
            <person name="Rivero-Menendez O."/>
            <person name="Steenwyk J.L."/>
            <person name="Mead M.E."/>
            <person name="Goldman G.H."/>
            <person name="Alastruey-Izquierdo A."/>
            <person name="Rokas A."/>
        </authorList>
    </citation>
    <scope>NUCLEOTIDE SEQUENCE</scope>
    <source>
        <strain evidence="2">CNM-CM5623</strain>
    </source>
</reference>
<dbReference type="AlphaFoldDB" id="A0A8H6PYN7"/>
<feature type="compositionally biased region" description="Basic and acidic residues" evidence="1">
    <location>
        <begin position="327"/>
        <end position="338"/>
    </location>
</feature>
<proteinExistence type="predicted"/>
<gene>
    <name evidence="2" type="ORF">CNMCM5623_007849</name>
</gene>
<name>A0A8H6PYN7_9EURO</name>
<evidence type="ECO:0000313" key="3">
    <source>
        <dbReference type="Proteomes" id="UP000654922"/>
    </source>
</evidence>
<dbReference type="OrthoDB" id="3903267at2759"/>
<feature type="compositionally biased region" description="Basic residues" evidence="1">
    <location>
        <begin position="307"/>
        <end position="322"/>
    </location>
</feature>
<protein>
    <recommendedName>
        <fullName evidence="4">Myb-like domain-containing protein</fullName>
    </recommendedName>
</protein>
<evidence type="ECO:0000313" key="2">
    <source>
        <dbReference type="EMBL" id="KAF7162624.1"/>
    </source>
</evidence>
<feature type="region of interest" description="Disordered" evidence="1">
    <location>
        <begin position="171"/>
        <end position="347"/>
    </location>
</feature>
<evidence type="ECO:0000256" key="1">
    <source>
        <dbReference type="SAM" id="MobiDB-lite"/>
    </source>
</evidence>